<dbReference type="Proteomes" id="UP000190797">
    <property type="component" value="Chromosome"/>
</dbReference>
<dbReference type="OrthoDB" id="4535652at2"/>
<protein>
    <recommendedName>
        <fullName evidence="3">DUF676 domain-containing protein</fullName>
    </recommendedName>
</protein>
<keyword evidence="2" id="KW-1185">Reference proteome</keyword>
<evidence type="ECO:0000313" key="1">
    <source>
        <dbReference type="EMBL" id="AQZ68199.1"/>
    </source>
</evidence>
<dbReference type="SUPFAM" id="SSF53474">
    <property type="entry name" value="alpha/beta-Hydrolases"/>
    <property type="match status" value="1"/>
</dbReference>
<dbReference type="STRING" id="1909395.BKM31_48055"/>
<accession>A0A1V0ADF0</accession>
<organism evidence="1 2">
    <name type="scientific">[Actinomadura] parvosata subsp. kistnae</name>
    <dbReference type="NCBI Taxonomy" id="1909395"/>
    <lineage>
        <taxon>Bacteria</taxon>
        <taxon>Bacillati</taxon>
        <taxon>Actinomycetota</taxon>
        <taxon>Actinomycetes</taxon>
        <taxon>Streptosporangiales</taxon>
        <taxon>Streptosporangiaceae</taxon>
        <taxon>Nonomuraea</taxon>
    </lineage>
</organism>
<evidence type="ECO:0008006" key="3">
    <source>
        <dbReference type="Google" id="ProtNLM"/>
    </source>
</evidence>
<dbReference type="AlphaFoldDB" id="A0A1V0ADF0"/>
<name>A0A1V0ADF0_9ACTN</name>
<reference evidence="2" key="1">
    <citation type="journal article" date="2017" name="Med. Chem. Commun.">
        <title>Nonomuraea sp. ATCC 55076 harbours the largest actinomycete chromosome to date and the kistamicin biosynthetic gene cluster.</title>
        <authorList>
            <person name="Nazari B."/>
            <person name="Forneris C.C."/>
            <person name="Gibson M.I."/>
            <person name="Moon K."/>
            <person name="Schramma K.R."/>
            <person name="Seyedsayamdost M.R."/>
        </authorList>
    </citation>
    <scope>NUCLEOTIDE SEQUENCE [LARGE SCALE GENOMIC DNA]</scope>
    <source>
        <strain evidence="2">ATCC 55076</strain>
    </source>
</reference>
<evidence type="ECO:0000313" key="2">
    <source>
        <dbReference type="Proteomes" id="UP000190797"/>
    </source>
</evidence>
<dbReference type="KEGG" id="noa:BKM31_48055"/>
<gene>
    <name evidence="1" type="ORF">BKM31_48055</name>
</gene>
<dbReference type="RefSeq" id="WP_080044520.1">
    <property type="nucleotide sequence ID" value="NZ_CP017717.1"/>
</dbReference>
<dbReference type="Gene3D" id="3.40.50.1820">
    <property type="entry name" value="alpha/beta hydrolase"/>
    <property type="match status" value="1"/>
</dbReference>
<dbReference type="InterPro" id="IPR029058">
    <property type="entry name" value="AB_hydrolase_fold"/>
</dbReference>
<sequence length="444" mass="48535">MAQEPRIDVETRASGIESSLTAEQVERIADALGQQGVWFATPPQRQGDARPADQVWDLVGDRPHQGQTATGRAAVHLAEGHDALTRPLILADGFNYGPSDLDALWRHFNQPYQQGVPGFLDQLRSMGIDVVLLGFDQRHIAIQANAAVAVTAVLRAIEERRGDTPLVVGGASMGGIVTRYALARMENERVDHQTDKYFSYDAPHLGAWIPLVLQQLAYLHEALAPRSGGPGQAELIRSPAAQQLLWGWVDSADYSGPVTTSSPLRREFLDDLRRVGWFPMRPYKLGLANGTGNGAGPDLPPGTPVFDLQHEALQLTARIQPDGGELQNIGTVRFGAPVWTSATSHVRAFDGAPGGTLDSWGRLADAVGLPIQDRFRSSAFVPAVSAVALARDPFQWQEDLYLDLSDLPKDETFLDRFCCDATNTEHTSVSRPLIEWFLEQLAGW</sequence>
<dbReference type="EMBL" id="CP017717">
    <property type="protein sequence ID" value="AQZ68199.1"/>
    <property type="molecule type" value="Genomic_DNA"/>
</dbReference>
<proteinExistence type="predicted"/>